<keyword evidence="4" id="KW-1185">Reference proteome</keyword>
<organism evidence="3 4">
    <name type="scientific">Nostoc cf. commune SO-36</name>
    <dbReference type="NCBI Taxonomy" id="449208"/>
    <lineage>
        <taxon>Bacteria</taxon>
        <taxon>Bacillati</taxon>
        <taxon>Cyanobacteriota</taxon>
        <taxon>Cyanophyceae</taxon>
        <taxon>Nostocales</taxon>
        <taxon>Nostocaceae</taxon>
        <taxon>Nostoc</taxon>
    </lineage>
</organism>
<dbReference type="RefSeq" id="WP_251959480.1">
    <property type="nucleotide sequence ID" value="NZ_AP025732.1"/>
</dbReference>
<gene>
    <name evidence="3" type="ORF">ANSO36C_21100</name>
</gene>
<feature type="domain" description="Putative restriction endonuclease" evidence="2">
    <location>
        <begin position="32"/>
        <end position="156"/>
    </location>
</feature>
<evidence type="ECO:0000256" key="1">
    <source>
        <dbReference type="SAM" id="MobiDB-lite"/>
    </source>
</evidence>
<dbReference type="Proteomes" id="UP001055453">
    <property type="component" value="Chromosome"/>
</dbReference>
<sequence>MLEYNLPRYLPSAEELPDSDETPVDNELQELIPGLLKAILLILWSERMDWLFAIDMGIYYHPDKPPIVPDGFLSLGVERFYDEELRPSYVLWDENVVPIFVLEVVSQNYRKEYTTKLAEYEALGVLYYVIYSSRRRRKPHLEVHKLVNGKYELQEGNPVWLPEIGLGIGCERGNYCGVTREWMYWYDEQGERYLTPAEQIKQETQRAQQEAQRAQQEAQRAQQEAQRSQQEAQRAQQETQRAQQETQRAQQEAQRAEVAEQRVQQLTEQLKALGIDPDNLA</sequence>
<reference evidence="3" key="1">
    <citation type="submission" date="2022-04" db="EMBL/GenBank/DDBJ databases">
        <title>Complete genome sequence of a cyanobacterium, Nostoc sp. SO-36, isolated in Antarctica.</title>
        <authorList>
            <person name="Kanesaki Y."/>
            <person name="Effendi D."/>
            <person name="Sakamoto T."/>
            <person name="Ohtani S."/>
            <person name="Awai K."/>
        </authorList>
    </citation>
    <scope>NUCLEOTIDE SEQUENCE</scope>
    <source>
        <strain evidence="3">SO-36</strain>
    </source>
</reference>
<feature type="region of interest" description="Disordered" evidence="1">
    <location>
        <begin position="204"/>
        <end position="261"/>
    </location>
</feature>
<evidence type="ECO:0000259" key="2">
    <source>
        <dbReference type="Pfam" id="PF05685"/>
    </source>
</evidence>
<dbReference type="CDD" id="cd06260">
    <property type="entry name" value="DUF820-like"/>
    <property type="match status" value="1"/>
</dbReference>
<name>A0ABM7Z0C2_NOSCO</name>
<dbReference type="InterPro" id="IPR008538">
    <property type="entry name" value="Uma2"/>
</dbReference>
<dbReference type="Gene3D" id="3.90.1570.10">
    <property type="entry name" value="tt1808, chain A"/>
    <property type="match status" value="1"/>
</dbReference>
<protein>
    <recommendedName>
        <fullName evidence="2">Putative restriction endonuclease domain-containing protein</fullName>
    </recommendedName>
</protein>
<accession>A0ABM7Z0C2</accession>
<dbReference type="PANTHER" id="PTHR33352:SF3">
    <property type="entry name" value="SLR1612 PROTEIN"/>
    <property type="match status" value="1"/>
</dbReference>
<dbReference type="PANTHER" id="PTHR33352">
    <property type="entry name" value="SLR1095 PROTEIN"/>
    <property type="match status" value="1"/>
</dbReference>
<proteinExistence type="predicted"/>
<dbReference type="InterPro" id="IPR012296">
    <property type="entry name" value="Nuclease_put_TT1808"/>
</dbReference>
<evidence type="ECO:0000313" key="4">
    <source>
        <dbReference type="Proteomes" id="UP001055453"/>
    </source>
</evidence>
<dbReference type="Pfam" id="PF05685">
    <property type="entry name" value="Uma2"/>
    <property type="match status" value="1"/>
</dbReference>
<dbReference type="SUPFAM" id="SSF52980">
    <property type="entry name" value="Restriction endonuclease-like"/>
    <property type="match status" value="1"/>
</dbReference>
<dbReference type="InterPro" id="IPR011335">
    <property type="entry name" value="Restrct_endonuc-II-like"/>
</dbReference>
<feature type="compositionally biased region" description="Low complexity" evidence="1">
    <location>
        <begin position="205"/>
        <end position="253"/>
    </location>
</feature>
<evidence type="ECO:0000313" key="3">
    <source>
        <dbReference type="EMBL" id="BDI16308.1"/>
    </source>
</evidence>
<dbReference type="EMBL" id="AP025732">
    <property type="protein sequence ID" value="BDI16308.1"/>
    <property type="molecule type" value="Genomic_DNA"/>
</dbReference>